<dbReference type="SUPFAM" id="SSF143447">
    <property type="entry name" value="AMMECR1-like"/>
    <property type="match status" value="1"/>
</dbReference>
<comment type="caution">
    <text evidence="3">The sequence shown here is derived from an EMBL/GenBank/DDBJ whole genome shotgun (WGS) entry which is preliminary data.</text>
</comment>
<dbReference type="InterPro" id="IPR023473">
    <property type="entry name" value="AMMECR1"/>
</dbReference>
<dbReference type="Pfam" id="PF01871">
    <property type="entry name" value="AMMECR1"/>
    <property type="match status" value="1"/>
</dbReference>
<dbReference type="InterPro" id="IPR036071">
    <property type="entry name" value="AMMECR1_dom_sf"/>
</dbReference>
<dbReference type="PANTHER" id="PTHR13016">
    <property type="entry name" value="AMMECR1 HOMOLOG"/>
    <property type="match status" value="1"/>
</dbReference>
<keyword evidence="4" id="KW-1185">Reference proteome</keyword>
<dbReference type="EMBL" id="VOTZ01000004">
    <property type="protein sequence ID" value="MCQ1537954.1"/>
    <property type="molecule type" value="Genomic_DNA"/>
</dbReference>
<dbReference type="Gene3D" id="3.30.700.20">
    <property type="entry name" value="Hypothetical protein ph0010, domain 1"/>
    <property type="match status" value="1"/>
</dbReference>
<dbReference type="NCBIfam" id="TIGR04335">
    <property type="entry name" value="AmmeMemoSam_A"/>
    <property type="match status" value="1"/>
</dbReference>
<dbReference type="InterPro" id="IPR023472">
    <property type="entry name" value="Uncharacterised_MJ0810"/>
</dbReference>
<dbReference type="InterPro" id="IPR027485">
    <property type="entry name" value="AMMECR1_N"/>
</dbReference>
<dbReference type="AlphaFoldDB" id="A0ABD4TID9"/>
<proteinExistence type="inferred from homology"/>
<dbReference type="InterPro" id="IPR027623">
    <property type="entry name" value="AmmeMemoSam_A"/>
</dbReference>
<feature type="domain" description="AMMECR1" evidence="2">
    <location>
        <begin position="7"/>
        <end position="185"/>
    </location>
</feature>
<evidence type="ECO:0000256" key="1">
    <source>
        <dbReference type="HAMAP-Rule" id="MF_00645"/>
    </source>
</evidence>
<dbReference type="Proteomes" id="UP001524383">
    <property type="component" value="Unassembled WGS sequence"/>
</dbReference>
<dbReference type="HAMAP" id="MF_00645">
    <property type="entry name" value="AMMECR1"/>
    <property type="match status" value="1"/>
</dbReference>
<name>A0ABD4TID9_9EURY</name>
<dbReference type="Gene3D" id="3.30.1490.150">
    <property type="entry name" value="Hypothetical protein ph0010, domain 2"/>
    <property type="match status" value="1"/>
</dbReference>
<evidence type="ECO:0000313" key="4">
    <source>
        <dbReference type="Proteomes" id="UP001524383"/>
    </source>
</evidence>
<organism evidence="3 4">
    <name type="scientific">Methanocalculus taiwanensis</name>
    <dbReference type="NCBI Taxonomy" id="106207"/>
    <lineage>
        <taxon>Archaea</taxon>
        <taxon>Methanobacteriati</taxon>
        <taxon>Methanobacteriota</taxon>
        <taxon>Stenosarchaea group</taxon>
        <taxon>Methanomicrobia</taxon>
        <taxon>Methanomicrobiales</taxon>
        <taxon>Methanocalculaceae</taxon>
        <taxon>Methanocalculus</taxon>
    </lineage>
</organism>
<gene>
    <name evidence="3" type="ORF">FTO68_02985</name>
</gene>
<protein>
    <recommendedName>
        <fullName evidence="1">Protein FTO68_02985</fullName>
    </recommendedName>
</protein>
<reference evidence="3 4" key="1">
    <citation type="submission" date="2019-08" db="EMBL/GenBank/DDBJ databases">
        <authorList>
            <person name="Chen S.-C."/>
            <person name="Lai M.-C."/>
            <person name="You Y.-T."/>
        </authorList>
    </citation>
    <scope>NUCLEOTIDE SEQUENCE [LARGE SCALE GENOMIC DNA]</scope>
    <source>
        <strain evidence="3 4">P2F9704a</strain>
    </source>
</reference>
<evidence type="ECO:0000259" key="2">
    <source>
        <dbReference type="PROSITE" id="PS51112"/>
    </source>
</evidence>
<dbReference type="InterPro" id="IPR002733">
    <property type="entry name" value="AMMECR1_domain"/>
</dbReference>
<evidence type="ECO:0000313" key="3">
    <source>
        <dbReference type="EMBL" id="MCQ1537954.1"/>
    </source>
</evidence>
<dbReference type="RefSeq" id="WP_255331887.1">
    <property type="nucleotide sequence ID" value="NZ_VOTZ01000004.1"/>
</dbReference>
<sequence>MMLLSEEDGRIGVSLAREALRAAVLRTELAPPPLPPVFSEKRGVFVTLKQAGELRGCIGIPLPALLLKDAIIEAAHSAALQDPRFMPVRANELPKITVEVTILSIPEEITSSAIERADHVVVGRHGLIVKGRGQSGLLLPQVASEYEWNAVEFLDHTCVKAGLSPGCWRDEQVSVLRFEGQIFSE</sequence>
<dbReference type="PROSITE" id="PS51112">
    <property type="entry name" value="AMMECR1"/>
    <property type="match status" value="1"/>
</dbReference>
<dbReference type="NCBIfam" id="TIGR00296">
    <property type="entry name" value="TIGR00296 family protein"/>
    <property type="match status" value="1"/>
</dbReference>
<accession>A0ABD4TID9</accession>
<dbReference type="PANTHER" id="PTHR13016:SF0">
    <property type="entry name" value="AMME SYNDROME CANDIDATE GENE 1 PROTEIN"/>
    <property type="match status" value="1"/>
</dbReference>